<evidence type="ECO:0000256" key="1">
    <source>
        <dbReference type="SAM" id="MobiDB-lite"/>
    </source>
</evidence>
<dbReference type="InterPro" id="IPR017023">
    <property type="entry name" value="UCP034039"/>
</dbReference>
<feature type="domain" description="AsmA" evidence="2">
    <location>
        <begin position="768"/>
        <end position="1040"/>
    </location>
</feature>
<evidence type="ECO:0000313" key="4">
    <source>
        <dbReference type="Proteomes" id="UP001157914"/>
    </source>
</evidence>
<name>A0ABY1NBG2_9HYPH</name>
<dbReference type="EMBL" id="FXTT01000001">
    <property type="protein sequence ID" value="SMP04792.1"/>
    <property type="molecule type" value="Genomic_DNA"/>
</dbReference>
<feature type="compositionally biased region" description="Polar residues" evidence="1">
    <location>
        <begin position="1172"/>
        <end position="1194"/>
    </location>
</feature>
<comment type="caution">
    <text evidence="3">The sequence shown here is derived from an EMBL/GenBank/DDBJ whole genome shotgun (WGS) entry which is preliminary data.</text>
</comment>
<protein>
    <submittedName>
        <fullName evidence="3">AsmA family protein</fullName>
    </submittedName>
</protein>
<organism evidence="3 4">
    <name type="scientific">Roseibium denhamense</name>
    <dbReference type="NCBI Taxonomy" id="76305"/>
    <lineage>
        <taxon>Bacteria</taxon>
        <taxon>Pseudomonadati</taxon>
        <taxon>Pseudomonadota</taxon>
        <taxon>Alphaproteobacteria</taxon>
        <taxon>Hyphomicrobiales</taxon>
        <taxon>Stappiaceae</taxon>
        <taxon>Roseibium</taxon>
    </lineage>
</organism>
<sequence length="1272" mass="134438">MGISVILVLVAALVGPFFVDWTVYRSTFETYAERALGHKVTVLGEADLRLLPAPFVRFSDVRVGPAEDPLLVVSQFDMRIELPPLLKGEIRVMDMQLERPHLSLSLDEEGRLDWLTAMSTDGALAKLAPEDLAFDQVSIRDGALTIVDARSEETHQIDNANLSVSARTLEGPFRATGSLTVEGAPYSISLATGRAQAGSDLRVKGEVTPTQWPVNFTFDGLLGQADAAPEFAGSFGLNSIALDENDPGRWTAEGEFLASISEVAIPAFEFRYGPDDKRLSLTGNADLVYAGNKRFEVRANSNQVDLDRLLGGGPSEPINVAAAGDQLVQALQSVPLPPIDGVISFDVPAVVAGGGIVQNVLLDLETMLGGWRVARLAGRLPGRTVVATQGDFGLEPDLTYRGAFSIKSEQPGSFISWVRQSGTGSVVLKPVALEGRLNLAADGAAVDNLRVTLAGAEARGGLAYRRPRTGNDVFSLSLDADRLNLDEIEKLAGLVQPEKGADDEADQPSELDVSLRLRAREVSARGVDGKGLTLEAEYTDGGVRIDRLFAEDLAGARFDVSGQIRNLLSTPEGAISGTLDARDLSGLVALVGGAFPGSTLAARLEQSAANLVPARFEANLQASALGDETDLQLDLTGSAGGTQTSLSFGLNGRVDEWQEADLDLALAMAGPDGSRVLQQLGLDVIPVDTIGAGDLSAALTGTPAKGLAVDLATQIGGARLEAQGTAKLAPGEDPEVRLAVKSSAEDLVPVALMSGRVLPILGGQLSASLSFDLESIGDAVEINSISGQIAQTSFTGDLAGNLDLVPGEQNRRVTGSLAINQADLRTLSELVLGPDQWASLGDGTSSWPTAPFGAPLLDGWDLTIGLTADTLLADDDTALQNAKAEFRLTPTMMRLDGLAGAYAGGALQGALSIRRTEAEAAVSGRVKLDNADIRQLSWRRAGRSVASGSLDVFLEFEGVGRSISAMVSSLNGGGTFSMSEGDIRGLNPQAFPLVIRAVDAGLDLRDEKIEEVFVSHMAAGTLPFKAIDGTLTLVGGRLSARNVVVDAERAEVFGSAEIDFSDHELDADFALKVDPGENAVTGAEPQVGLVFQGPLDAPIRQVDITPFTAYLTLRAFEQEVERVERLQAEILERDRLLRELNRQQEARARQARLAAEAEAEEQRRLEELENAPDTSGQEQENSARPQETQPQQAASPAEDQASLTERIRAVLNSQEEAPVTASVGTPETKPETGLPPLEPPVSIDDLISREIGVPANGVGRGDGPFVLPGVSQ</sequence>
<feature type="region of interest" description="Disordered" evidence="1">
    <location>
        <begin position="1168"/>
        <end position="1242"/>
    </location>
</feature>
<evidence type="ECO:0000313" key="3">
    <source>
        <dbReference type="EMBL" id="SMP04792.1"/>
    </source>
</evidence>
<dbReference type="Proteomes" id="UP001157914">
    <property type="component" value="Unassembled WGS sequence"/>
</dbReference>
<feature type="domain" description="AsmA" evidence="2">
    <location>
        <begin position="5"/>
        <end position="184"/>
    </location>
</feature>
<dbReference type="PANTHER" id="PTHR30441">
    <property type="entry name" value="DUF748 DOMAIN-CONTAINING PROTEIN"/>
    <property type="match status" value="1"/>
</dbReference>
<dbReference type="InterPro" id="IPR052894">
    <property type="entry name" value="AsmA-related"/>
</dbReference>
<dbReference type="RefSeq" id="WP_155191752.1">
    <property type="nucleotide sequence ID" value="NZ_BAAAEA010000001.1"/>
</dbReference>
<accession>A0ABY1NBG2</accession>
<reference evidence="3 4" key="1">
    <citation type="submission" date="2017-05" db="EMBL/GenBank/DDBJ databases">
        <authorList>
            <person name="Varghese N."/>
            <person name="Submissions S."/>
        </authorList>
    </citation>
    <scope>NUCLEOTIDE SEQUENCE [LARGE SCALE GENOMIC DNA]</scope>
    <source>
        <strain evidence="3 4">DSM 15949</strain>
    </source>
</reference>
<dbReference type="InterPro" id="IPR007844">
    <property type="entry name" value="AsmA"/>
</dbReference>
<evidence type="ECO:0000259" key="2">
    <source>
        <dbReference type="Pfam" id="PF05170"/>
    </source>
</evidence>
<keyword evidence="4" id="KW-1185">Reference proteome</keyword>
<proteinExistence type="predicted"/>
<dbReference type="PANTHER" id="PTHR30441:SF4">
    <property type="entry name" value="PROTEIN ASMA"/>
    <property type="match status" value="1"/>
</dbReference>
<gene>
    <name evidence="3" type="ORF">SAMN06265374_0654</name>
</gene>
<dbReference type="PIRSF" id="PIRSF034039">
    <property type="entry name" value="UCP034039"/>
    <property type="match status" value="1"/>
</dbReference>
<dbReference type="Pfam" id="PF05170">
    <property type="entry name" value="AsmA"/>
    <property type="match status" value="2"/>
</dbReference>